<protein>
    <submittedName>
        <fullName evidence="1">Uncharacterized protein</fullName>
    </submittedName>
</protein>
<reference evidence="2" key="1">
    <citation type="submission" date="2013-03" db="EMBL/GenBank/DDBJ databases">
        <authorList>
            <person name="Jeffery W."/>
            <person name="Warren W."/>
            <person name="Wilson R.K."/>
        </authorList>
    </citation>
    <scope>NUCLEOTIDE SEQUENCE</scope>
    <source>
        <strain evidence="2">female</strain>
    </source>
</reference>
<dbReference type="InParanoid" id="A0A3B1IZF7"/>
<accession>A0A3B1IZF7</accession>
<dbReference type="Ensembl" id="ENSAMXT00000043153.1">
    <property type="protein sequence ID" value="ENSAMXP00000034945.1"/>
    <property type="gene ID" value="ENSAMXG00000043142.1"/>
</dbReference>
<dbReference type="Bgee" id="ENSAMXG00000043142">
    <property type="expression patterns" value="Expressed in intestine and 3 other cell types or tissues"/>
</dbReference>
<dbReference type="AlphaFoldDB" id="A0A3B1IZF7"/>
<dbReference type="SUPFAM" id="SSF56973">
    <property type="entry name" value="Aerolisin/ETX pore-forming domain"/>
    <property type="match status" value="1"/>
</dbReference>
<dbReference type="CDD" id="cd20220">
    <property type="entry name" value="PFM_natterin-3-like"/>
    <property type="match status" value="1"/>
</dbReference>
<reference evidence="1" key="3">
    <citation type="submission" date="2025-08" db="UniProtKB">
        <authorList>
            <consortium name="Ensembl"/>
        </authorList>
    </citation>
    <scope>IDENTIFICATION</scope>
</reference>
<dbReference type="Proteomes" id="UP000018467">
    <property type="component" value="Unassembled WGS sequence"/>
</dbReference>
<dbReference type="InterPro" id="IPR006616">
    <property type="entry name" value="DM9_repeat"/>
</dbReference>
<dbReference type="PANTHER" id="PTHR31649:SF1">
    <property type="entry name" value="FARNESOIC ACID O-METHYL TRANSFERASE DOMAIN-CONTAINING PROTEIN"/>
    <property type="match status" value="1"/>
</dbReference>
<dbReference type="PANTHER" id="PTHR31649">
    <property type="entry name" value="AGAP009604-PA"/>
    <property type="match status" value="1"/>
</dbReference>
<dbReference type="SMART" id="SM00696">
    <property type="entry name" value="DM9"/>
    <property type="match status" value="1"/>
</dbReference>
<evidence type="ECO:0000313" key="2">
    <source>
        <dbReference type="Proteomes" id="UP000018467"/>
    </source>
</evidence>
<dbReference type="Gene3D" id="2.170.15.10">
    <property type="entry name" value="Proaerolysin, chain A, domain 3"/>
    <property type="match status" value="1"/>
</dbReference>
<organism evidence="1 2">
    <name type="scientific">Astyanax mexicanus</name>
    <name type="common">Blind cave fish</name>
    <name type="synonym">Astyanax fasciatus mexicanus</name>
    <dbReference type="NCBI Taxonomy" id="7994"/>
    <lineage>
        <taxon>Eukaryota</taxon>
        <taxon>Metazoa</taxon>
        <taxon>Chordata</taxon>
        <taxon>Craniata</taxon>
        <taxon>Vertebrata</taxon>
        <taxon>Euteleostomi</taxon>
        <taxon>Actinopterygii</taxon>
        <taxon>Neopterygii</taxon>
        <taxon>Teleostei</taxon>
        <taxon>Ostariophysi</taxon>
        <taxon>Characiformes</taxon>
        <taxon>Characoidei</taxon>
        <taxon>Acestrorhamphidae</taxon>
        <taxon>Acestrorhamphinae</taxon>
        <taxon>Astyanax</taxon>
    </lineage>
</organism>
<proteinExistence type="predicted"/>
<reference evidence="1" key="4">
    <citation type="submission" date="2025-09" db="UniProtKB">
        <authorList>
            <consortium name="Ensembl"/>
        </authorList>
    </citation>
    <scope>IDENTIFICATION</scope>
</reference>
<dbReference type="GeneTree" id="ENSGT00400000024875"/>
<sequence>MYFFFFCFHQMGAAFPFMLVVLQLVVPPMLSIPAPNLSVANKIRLNPDLGEMVPPLDAQSPLIPPDTTPDITTEEEQPSPFMFEDNVSLKWVTWNGSLPNGAVNIYNGYTKRTDYICKYNCEAGFYTPSKGPYCYYPYADSEYPASKFEVLVNEDYFEFLEWRSGSYGSVPPNSVRTCSRGDIYVGKNKYGLGKVVPRHEAFFLPWEGKEYWYKKYDVLTINRDTYNQQISHVKYAIDKIVLLNHPPETIQMAKATNYECSSIEKTVLLEKSSTVEKFWNIGRETRNGTHSIMTGKIPIINPDNVDFTKEQTVSFSKGTTLIETVSHSMSVQVLVPPNYSCAVRMDARRMTADIPFTARLSRTYSNGETHWTTVTGTYDGVKIGEINAVVERCQPIPDAEPCAPESD</sequence>
<evidence type="ECO:0000313" key="1">
    <source>
        <dbReference type="Ensembl" id="ENSAMXP00000034945.1"/>
    </source>
</evidence>
<name>A0A3B1IZF7_ASTMX</name>
<reference evidence="2" key="2">
    <citation type="journal article" date="2014" name="Nat. Commun.">
        <title>The cavefish genome reveals candidate genes for eye loss.</title>
        <authorList>
            <person name="McGaugh S.E."/>
            <person name="Gross J.B."/>
            <person name="Aken B."/>
            <person name="Blin M."/>
            <person name="Borowsky R."/>
            <person name="Chalopin D."/>
            <person name="Hinaux H."/>
            <person name="Jeffery W.R."/>
            <person name="Keene A."/>
            <person name="Ma L."/>
            <person name="Minx P."/>
            <person name="Murphy D."/>
            <person name="O'Quin K.E."/>
            <person name="Retaux S."/>
            <person name="Rohner N."/>
            <person name="Searle S.M."/>
            <person name="Stahl B.A."/>
            <person name="Tabin C."/>
            <person name="Volff J.N."/>
            <person name="Yoshizawa M."/>
            <person name="Warren W.C."/>
        </authorList>
    </citation>
    <scope>NUCLEOTIDE SEQUENCE [LARGE SCALE GENOMIC DNA]</scope>
    <source>
        <strain evidence="2">female</strain>
    </source>
</reference>
<keyword evidence="2" id="KW-1185">Reference proteome</keyword>
<dbReference type="Pfam" id="PF11901">
    <property type="entry name" value="DM9"/>
    <property type="match status" value="1"/>
</dbReference>